<proteinExistence type="predicted"/>
<comment type="caution">
    <text evidence="2">The sequence shown here is derived from an EMBL/GenBank/DDBJ whole genome shotgun (WGS) entry which is preliminary data.</text>
</comment>
<feature type="transmembrane region" description="Helical" evidence="1">
    <location>
        <begin position="20"/>
        <end position="41"/>
    </location>
</feature>
<dbReference type="AlphaFoldDB" id="A0AAV4MPD7"/>
<organism evidence="2 3">
    <name type="scientific">Caerostris extrusa</name>
    <name type="common">Bark spider</name>
    <name type="synonym">Caerostris bankana</name>
    <dbReference type="NCBI Taxonomy" id="172846"/>
    <lineage>
        <taxon>Eukaryota</taxon>
        <taxon>Metazoa</taxon>
        <taxon>Ecdysozoa</taxon>
        <taxon>Arthropoda</taxon>
        <taxon>Chelicerata</taxon>
        <taxon>Arachnida</taxon>
        <taxon>Araneae</taxon>
        <taxon>Araneomorphae</taxon>
        <taxon>Entelegynae</taxon>
        <taxon>Araneoidea</taxon>
        <taxon>Araneidae</taxon>
        <taxon>Caerostris</taxon>
    </lineage>
</organism>
<dbReference type="EMBL" id="BPLR01019988">
    <property type="protein sequence ID" value="GIX73789.1"/>
    <property type="molecule type" value="Genomic_DNA"/>
</dbReference>
<feature type="non-terminal residue" evidence="2">
    <location>
        <position position="59"/>
    </location>
</feature>
<keyword evidence="3" id="KW-1185">Reference proteome</keyword>
<dbReference type="Proteomes" id="UP001054945">
    <property type="component" value="Unassembled WGS sequence"/>
</dbReference>
<name>A0AAV4MPD7_CAEEX</name>
<reference evidence="2 3" key="1">
    <citation type="submission" date="2021-06" db="EMBL/GenBank/DDBJ databases">
        <title>Caerostris extrusa draft genome.</title>
        <authorList>
            <person name="Kono N."/>
            <person name="Arakawa K."/>
        </authorList>
    </citation>
    <scope>NUCLEOTIDE SEQUENCE [LARGE SCALE GENOMIC DNA]</scope>
</reference>
<sequence>MDMIQGLISDRKYNIEGSFTNIFVFIGILTLVYYFCTYCMLFKLDQFTLRKSLALEKFL</sequence>
<protein>
    <submittedName>
        <fullName evidence="2">Uncharacterized protein</fullName>
    </submittedName>
</protein>
<keyword evidence="1" id="KW-1133">Transmembrane helix</keyword>
<gene>
    <name evidence="2" type="ORF">CEXT_49081</name>
</gene>
<keyword evidence="1" id="KW-0812">Transmembrane</keyword>
<evidence type="ECO:0000313" key="3">
    <source>
        <dbReference type="Proteomes" id="UP001054945"/>
    </source>
</evidence>
<evidence type="ECO:0000313" key="2">
    <source>
        <dbReference type="EMBL" id="GIX73789.1"/>
    </source>
</evidence>
<evidence type="ECO:0000256" key="1">
    <source>
        <dbReference type="SAM" id="Phobius"/>
    </source>
</evidence>
<keyword evidence="1" id="KW-0472">Membrane</keyword>
<accession>A0AAV4MPD7</accession>